<name>A0A9D6V150_9BACT</name>
<dbReference type="PANTHER" id="PTHR45833">
    <property type="entry name" value="METHIONINE SYNTHASE"/>
    <property type="match status" value="1"/>
</dbReference>
<dbReference type="InterPro" id="IPR006158">
    <property type="entry name" value="Cobalamin-bd"/>
</dbReference>
<dbReference type="Gene3D" id="1.10.1240.10">
    <property type="entry name" value="Methionine synthase domain"/>
    <property type="match status" value="1"/>
</dbReference>
<dbReference type="GO" id="GO:0008705">
    <property type="term" value="F:methionine synthase activity"/>
    <property type="evidence" value="ECO:0007669"/>
    <property type="project" value="TreeGrafter"/>
</dbReference>
<proteinExistence type="inferred from homology"/>
<dbReference type="Proteomes" id="UP000807825">
    <property type="component" value="Unassembled WGS sequence"/>
</dbReference>
<dbReference type="FunFam" id="3.40.50.280:FF:000003">
    <property type="entry name" value="Dimethylamine methyltransferase corrinoid protein"/>
    <property type="match status" value="1"/>
</dbReference>
<dbReference type="AlphaFoldDB" id="A0A9D6V150"/>
<dbReference type="GO" id="GO:0046653">
    <property type="term" value="P:tetrahydrofolate metabolic process"/>
    <property type="evidence" value="ECO:0007669"/>
    <property type="project" value="TreeGrafter"/>
</dbReference>
<dbReference type="GO" id="GO:0050667">
    <property type="term" value="P:homocysteine metabolic process"/>
    <property type="evidence" value="ECO:0007669"/>
    <property type="project" value="TreeGrafter"/>
</dbReference>
<comment type="similarity">
    <text evidence="1">Belongs to the methylamine corrinoid protein family.</text>
</comment>
<feature type="domain" description="B12-binding" evidence="4">
    <location>
        <begin position="86"/>
        <end position="208"/>
    </location>
</feature>
<evidence type="ECO:0000313" key="6">
    <source>
        <dbReference type="EMBL" id="MBI5248793.1"/>
    </source>
</evidence>
<protein>
    <submittedName>
        <fullName evidence="6">Cobalamin B12-binding domain-containing protein</fullName>
    </submittedName>
</protein>
<feature type="domain" description="B12-binding N-terminal" evidence="5">
    <location>
        <begin position="1"/>
        <end position="84"/>
    </location>
</feature>
<dbReference type="GO" id="GO:0005829">
    <property type="term" value="C:cytosol"/>
    <property type="evidence" value="ECO:0007669"/>
    <property type="project" value="TreeGrafter"/>
</dbReference>
<dbReference type="EMBL" id="JACRDE010000139">
    <property type="protein sequence ID" value="MBI5248793.1"/>
    <property type="molecule type" value="Genomic_DNA"/>
</dbReference>
<organism evidence="6 7">
    <name type="scientific">Desulfomonile tiedjei</name>
    <dbReference type="NCBI Taxonomy" id="2358"/>
    <lineage>
        <taxon>Bacteria</taxon>
        <taxon>Pseudomonadati</taxon>
        <taxon>Thermodesulfobacteriota</taxon>
        <taxon>Desulfomonilia</taxon>
        <taxon>Desulfomonilales</taxon>
        <taxon>Desulfomonilaceae</taxon>
        <taxon>Desulfomonile</taxon>
    </lineage>
</organism>
<keyword evidence="2" id="KW-0479">Metal-binding</keyword>
<evidence type="ECO:0000313" key="7">
    <source>
        <dbReference type="Proteomes" id="UP000807825"/>
    </source>
</evidence>
<sequence>MGDLAQALANLEEKKVYQLIDQKITEGANPLDIIQECNDGMVRVGELFSEQKYFISQLIYSAEILKQVMKKLDPLLSGIQADSAGGGKIIIGTVKGDIHDIGKNIVITLLKGSGFDVIDLGVDVPTEKFVESVKESGAKVLGLSALLNFTYPVMKEVVDAINAAGLRDKVKIIIGGTPINEQVREYAGADYYAKDAVAGVNICKEIYA</sequence>
<evidence type="ECO:0000256" key="3">
    <source>
        <dbReference type="ARBA" id="ARBA00023285"/>
    </source>
</evidence>
<dbReference type="SMART" id="SM01018">
    <property type="entry name" value="B12-binding_2"/>
    <property type="match status" value="1"/>
</dbReference>
<dbReference type="SUPFAM" id="SSF52242">
    <property type="entry name" value="Cobalamin (vitamin B12)-binding domain"/>
    <property type="match status" value="1"/>
</dbReference>
<dbReference type="InterPro" id="IPR003759">
    <property type="entry name" value="Cbl-bd_cap"/>
</dbReference>
<evidence type="ECO:0000256" key="2">
    <source>
        <dbReference type="ARBA" id="ARBA00022723"/>
    </source>
</evidence>
<accession>A0A9D6V150</accession>
<dbReference type="Gene3D" id="3.40.50.280">
    <property type="entry name" value="Cobalamin-binding domain"/>
    <property type="match status" value="1"/>
</dbReference>
<dbReference type="InterPro" id="IPR036724">
    <property type="entry name" value="Cobalamin-bd_sf"/>
</dbReference>
<evidence type="ECO:0000256" key="1">
    <source>
        <dbReference type="ARBA" id="ARBA00010854"/>
    </source>
</evidence>
<dbReference type="Pfam" id="PF02607">
    <property type="entry name" value="B12-binding_2"/>
    <property type="match status" value="1"/>
</dbReference>
<dbReference type="PANTHER" id="PTHR45833:SF1">
    <property type="entry name" value="METHIONINE SYNTHASE"/>
    <property type="match status" value="1"/>
</dbReference>
<dbReference type="PROSITE" id="PS51332">
    <property type="entry name" value="B12_BINDING"/>
    <property type="match status" value="1"/>
</dbReference>
<dbReference type="InterPro" id="IPR050554">
    <property type="entry name" value="Met_Synthase/Corrinoid"/>
</dbReference>
<evidence type="ECO:0000259" key="4">
    <source>
        <dbReference type="PROSITE" id="PS51332"/>
    </source>
</evidence>
<gene>
    <name evidence="6" type="ORF">HY912_04800</name>
</gene>
<evidence type="ECO:0000259" key="5">
    <source>
        <dbReference type="PROSITE" id="PS51337"/>
    </source>
</evidence>
<comment type="caution">
    <text evidence="6">The sequence shown here is derived from an EMBL/GenBank/DDBJ whole genome shotgun (WGS) entry which is preliminary data.</text>
</comment>
<dbReference type="PROSITE" id="PS51337">
    <property type="entry name" value="B12_BINDING_NTER"/>
    <property type="match status" value="1"/>
</dbReference>
<dbReference type="InterPro" id="IPR036594">
    <property type="entry name" value="Meth_synthase_dom"/>
</dbReference>
<reference evidence="6" key="1">
    <citation type="submission" date="2020-07" db="EMBL/GenBank/DDBJ databases">
        <title>Huge and variable diversity of episymbiotic CPR bacteria and DPANN archaea in groundwater ecosystems.</title>
        <authorList>
            <person name="He C.Y."/>
            <person name="Keren R."/>
            <person name="Whittaker M."/>
            <person name="Farag I.F."/>
            <person name="Doudna J."/>
            <person name="Cate J.H.D."/>
            <person name="Banfield J.F."/>
        </authorList>
    </citation>
    <scope>NUCLEOTIDE SEQUENCE</scope>
    <source>
        <strain evidence="6">NC_groundwater_1664_Pr3_B-0.1um_52_9</strain>
    </source>
</reference>
<dbReference type="Pfam" id="PF02310">
    <property type="entry name" value="B12-binding"/>
    <property type="match status" value="1"/>
</dbReference>
<dbReference type="SUPFAM" id="SSF47644">
    <property type="entry name" value="Methionine synthase domain"/>
    <property type="match status" value="1"/>
</dbReference>
<dbReference type="GO" id="GO:0046872">
    <property type="term" value="F:metal ion binding"/>
    <property type="evidence" value="ECO:0007669"/>
    <property type="project" value="UniProtKB-KW"/>
</dbReference>
<dbReference type="GO" id="GO:0031419">
    <property type="term" value="F:cobalamin binding"/>
    <property type="evidence" value="ECO:0007669"/>
    <property type="project" value="InterPro"/>
</dbReference>
<keyword evidence="3" id="KW-0170">Cobalt</keyword>